<dbReference type="AlphaFoldDB" id="A0A8J2P732"/>
<organism evidence="1 2">
    <name type="scientific">Allacma fusca</name>
    <dbReference type="NCBI Taxonomy" id="39272"/>
    <lineage>
        <taxon>Eukaryota</taxon>
        <taxon>Metazoa</taxon>
        <taxon>Ecdysozoa</taxon>
        <taxon>Arthropoda</taxon>
        <taxon>Hexapoda</taxon>
        <taxon>Collembola</taxon>
        <taxon>Symphypleona</taxon>
        <taxon>Sminthuridae</taxon>
        <taxon>Allacma</taxon>
    </lineage>
</organism>
<name>A0A8J2P732_9HEXA</name>
<gene>
    <name evidence="1" type="ORF">AFUS01_LOCUS15744</name>
</gene>
<dbReference type="EMBL" id="CAJVCH010140927">
    <property type="protein sequence ID" value="CAG7726861.1"/>
    <property type="molecule type" value="Genomic_DNA"/>
</dbReference>
<evidence type="ECO:0000313" key="2">
    <source>
        <dbReference type="Proteomes" id="UP000708208"/>
    </source>
</evidence>
<dbReference type="Proteomes" id="UP000708208">
    <property type="component" value="Unassembled WGS sequence"/>
</dbReference>
<comment type="caution">
    <text evidence="1">The sequence shown here is derived from an EMBL/GenBank/DDBJ whole genome shotgun (WGS) entry which is preliminary data.</text>
</comment>
<protein>
    <submittedName>
        <fullName evidence="1">Uncharacterized protein</fullName>
    </submittedName>
</protein>
<proteinExistence type="predicted"/>
<evidence type="ECO:0000313" key="1">
    <source>
        <dbReference type="EMBL" id="CAG7726861.1"/>
    </source>
</evidence>
<keyword evidence="2" id="KW-1185">Reference proteome</keyword>
<accession>A0A8J2P732</accession>
<reference evidence="1" key="1">
    <citation type="submission" date="2021-06" db="EMBL/GenBank/DDBJ databases">
        <authorList>
            <person name="Hodson N. C."/>
            <person name="Mongue J. A."/>
            <person name="Jaron S. K."/>
        </authorList>
    </citation>
    <scope>NUCLEOTIDE SEQUENCE</scope>
</reference>
<sequence length="96" mass="11454">MEWYDHTTTTTTSQQQQPLGHSLFYSSNRVPTEKYNLIVDVSKQALDYLNPLQLQHRVKFHVKQRCYPLVFRNIKHIKGYNKKNSKKLTYNCNHAE</sequence>